<name>A0AAW1UJD8_9CUCU</name>
<evidence type="ECO:0000313" key="2">
    <source>
        <dbReference type="EMBL" id="KAK9883662.1"/>
    </source>
</evidence>
<comment type="caution">
    <text evidence="2">The sequence shown here is derived from an EMBL/GenBank/DDBJ whole genome shotgun (WGS) entry which is preliminary data.</text>
</comment>
<feature type="signal peptide" evidence="1">
    <location>
        <begin position="1"/>
        <end position="24"/>
    </location>
</feature>
<sequence>MAFHHFRLRFAIGFFLAILLMVQSDESCNLDFEKTISTLFAPHEPPSLQILTLRRYLLKILQNMIVKAEEIEGWNGNTYPKRNIEALARAGYLHTLPEDEEDNQTEIHNKRSLESLVKNGQLPAHHYTEEEGIKRSIESLARNGELKRDIQRMLEELYNDMTYAQDKRNLASIARDGGFAGKRNAAALLKNDRYLNRMLGQERDDKRNIASLKANYKPKYKREITKRQADYRGNELEYPVYQSSGDYENLVQELLEEQRNQKRFLGSIAKTGWYDSPRSSSIALSGQRSPPGKRHIGSLARLGWLPTVRNVRRFSRSGRSYSGSCRSEWMETPTDGQGKNYYISDNSVPLDDKRFLPVPAMWKVPLQTFNY</sequence>
<evidence type="ECO:0008006" key="4">
    <source>
        <dbReference type="Google" id="ProtNLM"/>
    </source>
</evidence>
<gene>
    <name evidence="2" type="ORF">WA026_001831</name>
</gene>
<evidence type="ECO:0000256" key="1">
    <source>
        <dbReference type="SAM" id="SignalP"/>
    </source>
</evidence>
<reference evidence="2 3" key="1">
    <citation type="submission" date="2023-03" db="EMBL/GenBank/DDBJ databases">
        <title>Genome insight into feeding habits of ladybird beetles.</title>
        <authorList>
            <person name="Li H.-S."/>
            <person name="Huang Y.-H."/>
            <person name="Pang H."/>
        </authorList>
    </citation>
    <scope>NUCLEOTIDE SEQUENCE [LARGE SCALE GENOMIC DNA]</scope>
    <source>
        <strain evidence="2">SYSU_2023b</strain>
        <tissue evidence="2">Whole body</tissue>
    </source>
</reference>
<organism evidence="2 3">
    <name type="scientific">Henosepilachna vigintioctopunctata</name>
    <dbReference type="NCBI Taxonomy" id="420089"/>
    <lineage>
        <taxon>Eukaryota</taxon>
        <taxon>Metazoa</taxon>
        <taxon>Ecdysozoa</taxon>
        <taxon>Arthropoda</taxon>
        <taxon>Hexapoda</taxon>
        <taxon>Insecta</taxon>
        <taxon>Pterygota</taxon>
        <taxon>Neoptera</taxon>
        <taxon>Endopterygota</taxon>
        <taxon>Coleoptera</taxon>
        <taxon>Polyphaga</taxon>
        <taxon>Cucujiformia</taxon>
        <taxon>Coccinelloidea</taxon>
        <taxon>Coccinellidae</taxon>
        <taxon>Epilachninae</taxon>
        <taxon>Epilachnini</taxon>
        <taxon>Henosepilachna</taxon>
    </lineage>
</organism>
<feature type="chain" id="PRO_5043632101" description="Neuropeptide-like 1" evidence="1">
    <location>
        <begin position="25"/>
        <end position="371"/>
    </location>
</feature>
<evidence type="ECO:0000313" key="3">
    <source>
        <dbReference type="Proteomes" id="UP001431783"/>
    </source>
</evidence>
<keyword evidence="1" id="KW-0732">Signal</keyword>
<accession>A0AAW1UJD8</accession>
<dbReference type="EMBL" id="JARQZJ010000091">
    <property type="protein sequence ID" value="KAK9883662.1"/>
    <property type="molecule type" value="Genomic_DNA"/>
</dbReference>
<dbReference type="AlphaFoldDB" id="A0AAW1UJD8"/>
<dbReference type="Proteomes" id="UP001431783">
    <property type="component" value="Unassembled WGS sequence"/>
</dbReference>
<proteinExistence type="predicted"/>
<protein>
    <recommendedName>
        <fullName evidence="4">Neuropeptide-like 1</fullName>
    </recommendedName>
</protein>
<keyword evidence="3" id="KW-1185">Reference proteome</keyword>